<evidence type="ECO:0000313" key="3">
    <source>
        <dbReference type="Proteomes" id="UP000294911"/>
    </source>
</evidence>
<proteinExistence type="predicted"/>
<dbReference type="Pfam" id="PF04149">
    <property type="entry name" value="DUF397"/>
    <property type="match status" value="1"/>
</dbReference>
<sequence length="78" mass="8404">MDEVRNGIPAPRLRDAVWRKSSRSGARGNCVEIANLPGGVAAIRNSRNPSGPALVYTRDQLDGFLTGTKHGESEELQS</sequence>
<evidence type="ECO:0000259" key="1">
    <source>
        <dbReference type="Pfam" id="PF04149"/>
    </source>
</evidence>
<reference evidence="2 3" key="1">
    <citation type="submission" date="2019-03" db="EMBL/GenBank/DDBJ databases">
        <title>Genomic Encyclopedia of Type Strains, Phase IV (KMG-IV): sequencing the most valuable type-strain genomes for metagenomic binning, comparative biology and taxonomic classification.</title>
        <authorList>
            <person name="Goeker M."/>
        </authorList>
    </citation>
    <scope>NUCLEOTIDE SEQUENCE [LARGE SCALE GENOMIC DNA]</scope>
    <source>
        <strain evidence="2 3">DSM 45765</strain>
    </source>
</reference>
<dbReference type="InterPro" id="IPR007278">
    <property type="entry name" value="DUF397"/>
</dbReference>
<dbReference type="OrthoDB" id="4558943at2"/>
<comment type="caution">
    <text evidence="2">The sequence shown here is derived from an EMBL/GenBank/DDBJ whole genome shotgun (WGS) entry which is preliminary data.</text>
</comment>
<accession>A0A4R2QQQ9</accession>
<evidence type="ECO:0000313" key="2">
    <source>
        <dbReference type="EMBL" id="TCP49365.1"/>
    </source>
</evidence>
<feature type="domain" description="DUF397" evidence="1">
    <location>
        <begin position="16"/>
        <end position="69"/>
    </location>
</feature>
<protein>
    <submittedName>
        <fullName evidence="2">Uncharacterized protein DUF397</fullName>
    </submittedName>
</protein>
<dbReference type="RefSeq" id="WP_132878651.1">
    <property type="nucleotide sequence ID" value="NZ_SLXQ01000009.1"/>
</dbReference>
<dbReference type="Proteomes" id="UP000294911">
    <property type="component" value="Unassembled WGS sequence"/>
</dbReference>
<name>A0A4R2QQQ9_9PSEU</name>
<keyword evidence="3" id="KW-1185">Reference proteome</keyword>
<dbReference type="EMBL" id="SLXQ01000009">
    <property type="protein sequence ID" value="TCP49365.1"/>
    <property type="molecule type" value="Genomic_DNA"/>
</dbReference>
<dbReference type="AlphaFoldDB" id="A0A4R2QQQ9"/>
<gene>
    <name evidence="2" type="ORF">EV191_109187</name>
</gene>
<organism evidence="2 3">
    <name type="scientific">Tamaricihabitans halophyticus</name>
    <dbReference type="NCBI Taxonomy" id="1262583"/>
    <lineage>
        <taxon>Bacteria</taxon>
        <taxon>Bacillati</taxon>
        <taxon>Actinomycetota</taxon>
        <taxon>Actinomycetes</taxon>
        <taxon>Pseudonocardiales</taxon>
        <taxon>Pseudonocardiaceae</taxon>
        <taxon>Tamaricihabitans</taxon>
    </lineage>
</organism>